<dbReference type="GO" id="GO:0030430">
    <property type="term" value="C:host cell cytoplasm"/>
    <property type="evidence" value="ECO:0007669"/>
    <property type="project" value="UniProtKB-SubCell"/>
</dbReference>
<evidence type="ECO:0000313" key="17">
    <source>
        <dbReference type="Proteomes" id="UP001249851"/>
    </source>
</evidence>
<comment type="catalytic activity">
    <reaction evidence="11">
        <text>L-seryl-[protein] + ATP = O-phospho-L-seryl-[protein] + ADP + H(+)</text>
        <dbReference type="Rhea" id="RHEA:17989"/>
        <dbReference type="Rhea" id="RHEA-COMP:9863"/>
        <dbReference type="Rhea" id="RHEA-COMP:11604"/>
        <dbReference type="ChEBI" id="CHEBI:15378"/>
        <dbReference type="ChEBI" id="CHEBI:29999"/>
        <dbReference type="ChEBI" id="CHEBI:30616"/>
        <dbReference type="ChEBI" id="CHEBI:83421"/>
        <dbReference type="ChEBI" id="CHEBI:456216"/>
        <dbReference type="EC" id="2.7.11.1"/>
    </reaction>
</comment>
<dbReference type="InterPro" id="IPR000719">
    <property type="entry name" value="Prot_kinase_dom"/>
</dbReference>
<evidence type="ECO:0000256" key="1">
    <source>
        <dbReference type="ARBA" id="ARBA00004192"/>
    </source>
</evidence>
<dbReference type="GO" id="GO:0005737">
    <property type="term" value="C:cytoplasm"/>
    <property type="evidence" value="ECO:0007669"/>
    <property type="project" value="TreeGrafter"/>
</dbReference>
<evidence type="ECO:0000256" key="5">
    <source>
        <dbReference type="ARBA" id="ARBA00022679"/>
    </source>
</evidence>
<dbReference type="EMBL" id="JARQWQ010000030">
    <property type="protein sequence ID" value="KAK2562079.1"/>
    <property type="molecule type" value="Genomic_DNA"/>
</dbReference>
<dbReference type="InterPro" id="IPR051138">
    <property type="entry name" value="PIM_Ser/Thr_kinase"/>
</dbReference>
<dbReference type="Pfam" id="PF00069">
    <property type="entry name" value="Pkinase"/>
    <property type="match status" value="1"/>
</dbReference>
<dbReference type="PROSITE" id="PS00108">
    <property type="entry name" value="PROTEIN_KINASE_ST"/>
    <property type="match status" value="1"/>
</dbReference>
<feature type="region of interest" description="Disordered" evidence="14">
    <location>
        <begin position="1"/>
        <end position="20"/>
    </location>
</feature>
<keyword evidence="7 16" id="KW-0418">Kinase</keyword>
<dbReference type="PANTHER" id="PTHR22984:SF25">
    <property type="entry name" value="PROTEIN KINASE DOMAIN-CONTAINING PROTEIN"/>
    <property type="match status" value="1"/>
</dbReference>
<organism evidence="16 17">
    <name type="scientific">Acropora cervicornis</name>
    <name type="common">Staghorn coral</name>
    <dbReference type="NCBI Taxonomy" id="6130"/>
    <lineage>
        <taxon>Eukaryota</taxon>
        <taxon>Metazoa</taxon>
        <taxon>Cnidaria</taxon>
        <taxon>Anthozoa</taxon>
        <taxon>Hexacorallia</taxon>
        <taxon>Scleractinia</taxon>
        <taxon>Astrocoeniina</taxon>
        <taxon>Acroporidae</taxon>
        <taxon>Acropora</taxon>
    </lineage>
</organism>
<evidence type="ECO:0000256" key="3">
    <source>
        <dbReference type="ARBA" id="ARBA00016885"/>
    </source>
</evidence>
<proteinExistence type="inferred from homology"/>
<dbReference type="GO" id="GO:0005524">
    <property type="term" value="F:ATP binding"/>
    <property type="evidence" value="ECO:0007669"/>
    <property type="project" value="UniProtKB-UniRule"/>
</dbReference>
<evidence type="ECO:0000256" key="2">
    <source>
        <dbReference type="ARBA" id="ARBA00012513"/>
    </source>
</evidence>
<dbReference type="PROSITE" id="PS50011">
    <property type="entry name" value="PROTEIN_KINASE_DOM"/>
    <property type="match status" value="1"/>
</dbReference>
<dbReference type="PROSITE" id="PS00107">
    <property type="entry name" value="PROTEIN_KINASE_ATP"/>
    <property type="match status" value="1"/>
</dbReference>
<comment type="catalytic activity">
    <reaction evidence="10">
        <text>L-threonyl-[protein] + ATP = O-phospho-L-threonyl-[protein] + ADP + H(+)</text>
        <dbReference type="Rhea" id="RHEA:46608"/>
        <dbReference type="Rhea" id="RHEA-COMP:11060"/>
        <dbReference type="Rhea" id="RHEA-COMP:11605"/>
        <dbReference type="ChEBI" id="CHEBI:15378"/>
        <dbReference type="ChEBI" id="CHEBI:30013"/>
        <dbReference type="ChEBI" id="CHEBI:30616"/>
        <dbReference type="ChEBI" id="CHEBI:61977"/>
        <dbReference type="ChEBI" id="CHEBI:456216"/>
        <dbReference type="EC" id="2.7.11.1"/>
    </reaction>
</comment>
<dbReference type="GO" id="GO:0004674">
    <property type="term" value="F:protein serine/threonine kinase activity"/>
    <property type="evidence" value="ECO:0007669"/>
    <property type="project" value="UniProtKB-KW"/>
</dbReference>
<protein>
    <recommendedName>
        <fullName evidence="3">Serine/threonine-protein kinase 1</fullName>
        <ecNumber evidence="2">2.7.11.1</ecNumber>
    </recommendedName>
</protein>
<keyword evidence="9" id="KW-1035">Host cytoplasm</keyword>
<dbReference type="SUPFAM" id="SSF56112">
    <property type="entry name" value="Protein kinase-like (PK-like)"/>
    <property type="match status" value="1"/>
</dbReference>
<feature type="binding site" evidence="12">
    <location>
        <position position="243"/>
    </location>
    <ligand>
        <name>ATP</name>
        <dbReference type="ChEBI" id="CHEBI:30616"/>
    </ligand>
</feature>
<dbReference type="InterPro" id="IPR008271">
    <property type="entry name" value="Ser/Thr_kinase_AS"/>
</dbReference>
<dbReference type="PANTHER" id="PTHR22984">
    <property type="entry name" value="SERINE/THREONINE-PROTEIN KINASE PIM"/>
    <property type="match status" value="1"/>
</dbReference>
<keyword evidence="8 12" id="KW-0067">ATP-binding</keyword>
<keyword evidence="17" id="KW-1185">Reference proteome</keyword>
<keyword evidence="6 12" id="KW-0547">Nucleotide-binding</keyword>
<dbReference type="Gene3D" id="1.10.510.10">
    <property type="entry name" value="Transferase(Phosphotransferase) domain 1"/>
    <property type="match status" value="1"/>
</dbReference>
<comment type="subcellular location">
    <subcellularLocation>
        <location evidence="1">Host cytoplasm</location>
    </subcellularLocation>
</comment>
<name>A0AAD9QIS3_ACRCE</name>
<reference evidence="16" key="2">
    <citation type="journal article" date="2023" name="Science">
        <title>Genomic signatures of disease resistance in endangered staghorn corals.</title>
        <authorList>
            <person name="Vollmer S.V."/>
            <person name="Selwyn J.D."/>
            <person name="Despard B.A."/>
            <person name="Roesel C.L."/>
        </authorList>
    </citation>
    <scope>NUCLEOTIDE SEQUENCE</scope>
    <source>
        <strain evidence="16">K2</strain>
    </source>
</reference>
<dbReference type="EC" id="2.7.11.1" evidence="2"/>
<evidence type="ECO:0000256" key="12">
    <source>
        <dbReference type="PROSITE-ProRule" id="PRU10141"/>
    </source>
</evidence>
<gene>
    <name evidence="16" type="ORF">P5673_014824</name>
</gene>
<comment type="caution">
    <text evidence="16">The sequence shown here is derived from an EMBL/GenBank/DDBJ whole genome shotgun (WGS) entry which is preliminary data.</text>
</comment>
<evidence type="ECO:0000256" key="11">
    <source>
        <dbReference type="ARBA" id="ARBA00048679"/>
    </source>
</evidence>
<evidence type="ECO:0000256" key="7">
    <source>
        <dbReference type="ARBA" id="ARBA00022777"/>
    </source>
</evidence>
<evidence type="ECO:0000256" key="14">
    <source>
        <dbReference type="SAM" id="MobiDB-lite"/>
    </source>
</evidence>
<evidence type="ECO:0000259" key="15">
    <source>
        <dbReference type="PROSITE" id="PS50011"/>
    </source>
</evidence>
<dbReference type="Proteomes" id="UP001249851">
    <property type="component" value="Unassembled WGS sequence"/>
</dbReference>
<evidence type="ECO:0000256" key="13">
    <source>
        <dbReference type="RuleBase" id="RU000304"/>
    </source>
</evidence>
<feature type="domain" description="Protein kinase" evidence="15">
    <location>
        <begin position="214"/>
        <end position="468"/>
    </location>
</feature>
<dbReference type="InterPro" id="IPR017441">
    <property type="entry name" value="Protein_kinase_ATP_BS"/>
</dbReference>
<dbReference type="Gene3D" id="3.30.200.20">
    <property type="entry name" value="Phosphorylase Kinase, domain 1"/>
    <property type="match status" value="1"/>
</dbReference>
<dbReference type="AlphaFoldDB" id="A0AAD9QIS3"/>
<dbReference type="SMART" id="SM00220">
    <property type="entry name" value="S_TKc"/>
    <property type="match status" value="1"/>
</dbReference>
<comment type="similarity">
    <text evidence="13">Belongs to the protein kinase superfamily.</text>
</comment>
<evidence type="ECO:0000256" key="6">
    <source>
        <dbReference type="ARBA" id="ARBA00022741"/>
    </source>
</evidence>
<accession>A0AAD9QIS3</accession>
<evidence type="ECO:0000256" key="9">
    <source>
        <dbReference type="ARBA" id="ARBA00023200"/>
    </source>
</evidence>
<keyword evidence="4 13" id="KW-0723">Serine/threonine-protein kinase</keyword>
<keyword evidence="5" id="KW-0808">Transferase</keyword>
<dbReference type="InterPro" id="IPR011009">
    <property type="entry name" value="Kinase-like_dom_sf"/>
</dbReference>
<reference evidence="16" key="1">
    <citation type="journal article" date="2023" name="G3 (Bethesda)">
        <title>Whole genome assembly and annotation of the endangered Caribbean coral Acropora cervicornis.</title>
        <authorList>
            <person name="Selwyn J.D."/>
            <person name="Vollmer S.V."/>
        </authorList>
    </citation>
    <scope>NUCLEOTIDE SEQUENCE</scope>
    <source>
        <strain evidence="16">K2</strain>
    </source>
</reference>
<evidence type="ECO:0000256" key="8">
    <source>
        <dbReference type="ARBA" id="ARBA00022840"/>
    </source>
</evidence>
<sequence length="473" mass="54241">MSGKMKKSRKRKRASKPVRQVKTMRLEKELFLDGQETSKSKSILESEILPESRHGSKETCNNKIEIICLDSTSEQNNNEYIETVILDSTSEQKCDKKIEVINLDSTSEQNNNAENIEIIILDSTSEQKCDKKIEVINLDSTSEQKNNENIEIISLDSSLCFEFTDASWPTGENPFSLSGSCFTGQNSSSDESYSEDETPKFIKKLAPLAVFDDYEFGKMLGAGGFGQVIAATRKKDNLPVAIKFVHKSSVDEFMELNGKEIPAEAYFQWQAHHRNVIDIYEVIYVDEYFVYVMERPENCKDLFKIIDDRSRANSMLTEKEARKYFTQVLRANICCEENGILHRDVKPENILIDMSCDEAKLIDFGLSSEVQKQPFTWFRGTPSYMPPEYCKFKQYDGCQGTVWQMGILLVDMLSPVFRAFEETRDIIFKPPYVPERLSPEAKNLIHSLLNMNPVNRPQLKEILNHPWIAQPAN</sequence>
<evidence type="ECO:0000256" key="4">
    <source>
        <dbReference type="ARBA" id="ARBA00022527"/>
    </source>
</evidence>
<evidence type="ECO:0000256" key="10">
    <source>
        <dbReference type="ARBA" id="ARBA00047899"/>
    </source>
</evidence>
<feature type="compositionally biased region" description="Basic residues" evidence="14">
    <location>
        <begin position="1"/>
        <end position="16"/>
    </location>
</feature>
<evidence type="ECO:0000313" key="16">
    <source>
        <dbReference type="EMBL" id="KAK2562079.1"/>
    </source>
</evidence>